<accession>U4LV99</accession>
<feature type="domain" description="CCD97-like C-terminal" evidence="2">
    <location>
        <begin position="117"/>
        <end position="185"/>
    </location>
</feature>
<feature type="domain" description="CCD97-like C-terminal" evidence="2">
    <location>
        <begin position="194"/>
        <end position="259"/>
    </location>
</feature>
<evidence type="ECO:0000256" key="1">
    <source>
        <dbReference type="SAM" id="MobiDB-lite"/>
    </source>
</evidence>
<dbReference type="STRING" id="1076935.U4LV99"/>
<feature type="compositionally biased region" description="Polar residues" evidence="1">
    <location>
        <begin position="1"/>
        <end position="13"/>
    </location>
</feature>
<dbReference type="InterPro" id="IPR018613">
    <property type="entry name" value="Ccdc97-like"/>
</dbReference>
<dbReference type="InterPro" id="IPR040233">
    <property type="entry name" value="CCD97-like_C"/>
</dbReference>
<feature type="compositionally biased region" description="Pro residues" evidence="1">
    <location>
        <begin position="92"/>
        <end position="103"/>
    </location>
</feature>
<dbReference type="EMBL" id="HF935830">
    <property type="protein sequence ID" value="CCX32346.1"/>
    <property type="molecule type" value="Genomic_DNA"/>
</dbReference>
<feature type="region of interest" description="Disordered" evidence="1">
    <location>
        <begin position="1"/>
        <end position="105"/>
    </location>
</feature>
<evidence type="ECO:0000313" key="3">
    <source>
        <dbReference type="EMBL" id="CCX32346.1"/>
    </source>
</evidence>
<dbReference type="Pfam" id="PF09747">
    <property type="entry name" value="CCD97-like_C"/>
    <property type="match status" value="2"/>
</dbReference>
<feature type="region of interest" description="Disordered" evidence="1">
    <location>
        <begin position="225"/>
        <end position="245"/>
    </location>
</feature>
<proteinExistence type="predicted"/>
<evidence type="ECO:0000259" key="2">
    <source>
        <dbReference type="Pfam" id="PF09747"/>
    </source>
</evidence>
<dbReference type="PANTHER" id="PTHR31840">
    <property type="entry name" value="COILED-COIL DOMAIN-CONTAINING PROTEIN 97"/>
    <property type="match status" value="1"/>
</dbReference>
<sequence length="273" mass="30027">MTTRLQRASSPTSILFGHIPSDPEPSSFFGTFDEPEASKLEPINLSESSEASEFETSTETSGGSITPTGTPNRSVSFATPPSSAPSPSLLSPSPPPPPIPRPTLTPAERAHQTLIRNRRLHWLSAHPSYFTSPDLELADPLLYDRLIRRYMTPAEREAQGRSRGWSGVLEADLTRAEAKVQALQAADQGLSIEQRAEMATGEMVGSREEGEELWRETMTIRFLGGGDGEADYGEIDGSEEWDDRETIRREEEEAWFDAETPSEVTGDTGVLDY</sequence>
<dbReference type="OMA" id="EPDWASD"/>
<feature type="compositionally biased region" description="Acidic residues" evidence="1">
    <location>
        <begin position="228"/>
        <end position="243"/>
    </location>
</feature>
<protein>
    <recommendedName>
        <fullName evidence="2">CCD97-like C-terminal domain-containing protein</fullName>
    </recommendedName>
</protein>
<reference evidence="3 4" key="1">
    <citation type="journal article" date="2013" name="PLoS Genet.">
        <title>The genome and development-dependent transcriptomes of Pyronema confluens: a window into fungal evolution.</title>
        <authorList>
            <person name="Traeger S."/>
            <person name="Altegoer F."/>
            <person name="Freitag M."/>
            <person name="Gabaldon T."/>
            <person name="Kempken F."/>
            <person name="Kumar A."/>
            <person name="Marcet-Houben M."/>
            <person name="Poggeler S."/>
            <person name="Stajich J.E."/>
            <person name="Nowrousian M."/>
        </authorList>
    </citation>
    <scope>NUCLEOTIDE SEQUENCE [LARGE SCALE GENOMIC DNA]</scope>
    <source>
        <strain evidence="4">CBS 100304</strain>
        <tissue evidence="3">Vegetative mycelium</tissue>
    </source>
</reference>
<name>U4LV99_PYROM</name>
<gene>
    <name evidence="3" type="ORF">PCON_12978</name>
</gene>
<dbReference type="OrthoDB" id="333176at2759"/>
<dbReference type="eggNOG" id="ENOG502SFGZ">
    <property type="taxonomic scope" value="Eukaryota"/>
</dbReference>
<dbReference type="PANTHER" id="PTHR31840:SF1">
    <property type="entry name" value="COILED-COIL DOMAIN-CONTAINING PROTEIN 97"/>
    <property type="match status" value="1"/>
</dbReference>
<feature type="compositionally biased region" description="Low complexity" evidence="1">
    <location>
        <begin position="46"/>
        <end position="70"/>
    </location>
</feature>
<dbReference type="Proteomes" id="UP000018144">
    <property type="component" value="Unassembled WGS sequence"/>
</dbReference>
<organism evidence="3 4">
    <name type="scientific">Pyronema omphalodes (strain CBS 100304)</name>
    <name type="common">Pyronema confluens</name>
    <dbReference type="NCBI Taxonomy" id="1076935"/>
    <lineage>
        <taxon>Eukaryota</taxon>
        <taxon>Fungi</taxon>
        <taxon>Dikarya</taxon>
        <taxon>Ascomycota</taxon>
        <taxon>Pezizomycotina</taxon>
        <taxon>Pezizomycetes</taxon>
        <taxon>Pezizales</taxon>
        <taxon>Pyronemataceae</taxon>
        <taxon>Pyronema</taxon>
    </lineage>
</organism>
<dbReference type="AlphaFoldDB" id="U4LV99"/>
<feature type="compositionally biased region" description="Low complexity" evidence="1">
    <location>
        <begin position="78"/>
        <end position="91"/>
    </location>
</feature>
<evidence type="ECO:0000313" key="4">
    <source>
        <dbReference type="Proteomes" id="UP000018144"/>
    </source>
</evidence>
<keyword evidence="4" id="KW-1185">Reference proteome</keyword>